<reference evidence="3" key="1">
    <citation type="journal article" date="2019" name="Int. J. Syst. Evol. Microbiol.">
        <title>The Global Catalogue of Microorganisms (GCM) 10K type strain sequencing project: providing services to taxonomists for standard genome sequencing and annotation.</title>
        <authorList>
            <consortium name="The Broad Institute Genomics Platform"/>
            <consortium name="The Broad Institute Genome Sequencing Center for Infectious Disease"/>
            <person name="Wu L."/>
            <person name="Ma J."/>
        </authorList>
    </citation>
    <scope>NUCLEOTIDE SEQUENCE [LARGE SCALE GENOMIC DNA]</scope>
    <source>
        <strain evidence="3">KCTC 42456</strain>
    </source>
</reference>
<dbReference type="SUPFAM" id="SSF82153">
    <property type="entry name" value="FAS1 domain"/>
    <property type="match status" value="1"/>
</dbReference>
<dbReference type="EMBL" id="JBHULV010000051">
    <property type="protein sequence ID" value="MFD2733011.1"/>
    <property type="molecule type" value="Genomic_DNA"/>
</dbReference>
<protein>
    <submittedName>
        <fullName evidence="2">Fasciclin domain-containing protein</fullName>
    </submittedName>
</protein>
<dbReference type="SMART" id="SM00554">
    <property type="entry name" value="FAS1"/>
    <property type="match status" value="1"/>
</dbReference>
<dbReference type="RefSeq" id="WP_379041663.1">
    <property type="nucleotide sequence ID" value="NZ_JBHSKW010000016.1"/>
</dbReference>
<evidence type="ECO:0000313" key="3">
    <source>
        <dbReference type="Proteomes" id="UP001597546"/>
    </source>
</evidence>
<name>A0ABW5TXZ2_9SPHI</name>
<dbReference type="PROSITE" id="PS51257">
    <property type="entry name" value="PROKAR_LIPOPROTEIN"/>
    <property type="match status" value="1"/>
</dbReference>
<proteinExistence type="predicted"/>
<comment type="caution">
    <text evidence="2">The sequence shown here is derived from an EMBL/GenBank/DDBJ whole genome shotgun (WGS) entry which is preliminary data.</text>
</comment>
<evidence type="ECO:0000313" key="2">
    <source>
        <dbReference type="EMBL" id="MFD2733011.1"/>
    </source>
</evidence>
<dbReference type="Gene3D" id="2.30.180.10">
    <property type="entry name" value="FAS1 domain"/>
    <property type="match status" value="2"/>
</dbReference>
<feature type="domain" description="FAS1" evidence="1">
    <location>
        <begin position="40"/>
        <end position="178"/>
    </location>
</feature>
<dbReference type="InterPro" id="IPR000782">
    <property type="entry name" value="FAS1_domain"/>
</dbReference>
<organism evidence="2 3">
    <name type="scientific">Pedobacter alpinus</name>
    <dbReference type="NCBI Taxonomy" id="1590643"/>
    <lineage>
        <taxon>Bacteria</taxon>
        <taxon>Pseudomonadati</taxon>
        <taxon>Bacteroidota</taxon>
        <taxon>Sphingobacteriia</taxon>
        <taxon>Sphingobacteriales</taxon>
        <taxon>Sphingobacteriaceae</taxon>
        <taxon>Pedobacter</taxon>
    </lineage>
</organism>
<gene>
    <name evidence="2" type="ORF">ACFSSE_14975</name>
</gene>
<dbReference type="Pfam" id="PF02469">
    <property type="entry name" value="Fasciclin"/>
    <property type="match status" value="1"/>
</dbReference>
<keyword evidence="3" id="KW-1185">Reference proteome</keyword>
<dbReference type="InterPro" id="IPR050904">
    <property type="entry name" value="Adhesion/Biosynth-related"/>
</dbReference>
<dbReference type="PROSITE" id="PS50213">
    <property type="entry name" value="FAS1"/>
    <property type="match status" value="1"/>
</dbReference>
<accession>A0ABW5TXZ2</accession>
<dbReference type="Proteomes" id="UP001597546">
    <property type="component" value="Unassembled WGS sequence"/>
</dbReference>
<dbReference type="InterPro" id="IPR036378">
    <property type="entry name" value="FAS1_dom_sf"/>
</dbReference>
<dbReference type="PANTHER" id="PTHR10900">
    <property type="entry name" value="PERIOSTIN-RELATED"/>
    <property type="match status" value="1"/>
</dbReference>
<evidence type="ECO:0000259" key="1">
    <source>
        <dbReference type="PROSITE" id="PS50213"/>
    </source>
</evidence>
<dbReference type="PANTHER" id="PTHR10900:SF77">
    <property type="entry name" value="FI19380P1"/>
    <property type="match status" value="1"/>
</dbReference>
<sequence length="559" mass="62004">MKKLINLKSTRTLAVLLLTFMVVFYACKKDNFKQTTDESVNITGFFDADPTNYSIFSQALVLTGNASYLNAYGGYTVFSPTNEAFKAYLVEQGKTSIDQLDLNELKDIIKLHIIEDTISTTAFTDGKISKATALGQFLSTGARNEGGVTRIVVNKIARILKGNIRVGNGIIHSIDHVLIKSSRTLAQEIAANPSLSIFNEALVATGWNTKLNLPVTTTAGVSSHVAVLAITNDDLKKSGINSFADLKAKYSHTGNPTSLTDSLNLYVAYRVLPGLKYIADIVLATSHNTKAPLEIISVKLVKDSVLLNEEIFNGILEKGVEIDRTNSDITTTNGVLHFVKDDFFIKKRVPTPVYWDVADQPEIRQLPSIFRVSGKFQVFPLGTLKDITWGGAATNVVRYNVSTTGSFNQAYWSDYLEIRTLRSAVIPWIEFRTPVIIRGRYKVWISYRSIASRSNTAEASIDGVKLSRTVNFADFRSTNITETELEAQGFKRPISGNNNNWAARLLGTIDIQTTDRHIFRLDVLTNQSTPTNIDMIHFIPVDQDQLYPRFGPNGEVVPR</sequence>